<proteinExistence type="predicted"/>
<dbReference type="EMBL" id="HG994366">
    <property type="protein sequence ID" value="CAF1891864.1"/>
    <property type="molecule type" value="Genomic_DNA"/>
</dbReference>
<dbReference type="Proteomes" id="UP001295469">
    <property type="component" value="Chromosome C02"/>
</dbReference>
<evidence type="ECO:0000256" key="1">
    <source>
        <dbReference type="SAM" id="MobiDB-lite"/>
    </source>
</evidence>
<feature type="region of interest" description="Disordered" evidence="1">
    <location>
        <begin position="58"/>
        <end position="80"/>
    </location>
</feature>
<protein>
    <submittedName>
        <fullName evidence="2">(rape) hypothetical protein</fullName>
    </submittedName>
</protein>
<name>A0A816JWY4_BRANA</name>
<gene>
    <name evidence="2" type="ORF">DARMORV10_C02P13050.1</name>
</gene>
<dbReference type="AlphaFoldDB" id="A0A816JWY4"/>
<organism evidence="2">
    <name type="scientific">Brassica napus</name>
    <name type="common">Rape</name>
    <dbReference type="NCBI Taxonomy" id="3708"/>
    <lineage>
        <taxon>Eukaryota</taxon>
        <taxon>Viridiplantae</taxon>
        <taxon>Streptophyta</taxon>
        <taxon>Embryophyta</taxon>
        <taxon>Tracheophyta</taxon>
        <taxon>Spermatophyta</taxon>
        <taxon>Magnoliopsida</taxon>
        <taxon>eudicotyledons</taxon>
        <taxon>Gunneridae</taxon>
        <taxon>Pentapetalae</taxon>
        <taxon>rosids</taxon>
        <taxon>malvids</taxon>
        <taxon>Brassicales</taxon>
        <taxon>Brassicaceae</taxon>
        <taxon>Brassiceae</taxon>
        <taxon>Brassica</taxon>
    </lineage>
</organism>
<sequence>VVVIIAVVVIVTAAEVVITVGAVMDCDGDGYCSIDGGEYGGVGEAVIRVEICKIDNGVGGGCGGSDNDGDGYTDGQGYGN</sequence>
<evidence type="ECO:0000313" key="2">
    <source>
        <dbReference type="EMBL" id="CAF1891864.1"/>
    </source>
</evidence>
<accession>A0A816JWY4</accession>
<feature type="non-terminal residue" evidence="2">
    <location>
        <position position="1"/>
    </location>
</feature>
<reference evidence="2" key="1">
    <citation type="submission" date="2021-01" db="EMBL/GenBank/DDBJ databases">
        <authorList>
            <consortium name="Genoscope - CEA"/>
            <person name="William W."/>
        </authorList>
    </citation>
    <scope>NUCLEOTIDE SEQUENCE</scope>
</reference>